<sequence length="190" mass="19381">MAAAAATRAGRSGAPGTGSGASGGGSTRCDIGAALSRARQGVARWRTSLQLSSSHHEAGASTATRRLRSGPATVRGGARGRRRGDVRCDAADPMRGGGRVGHGGEAPCRVRSHPGLGRRGLAAATAGHGQRLARSDEARGGGPVEAACKECGACCGSGHPYPLQLARCITGGRRRRREARWQQRGDGPRS</sequence>
<feature type="compositionally biased region" description="Gly residues" evidence="1">
    <location>
        <begin position="95"/>
        <end position="104"/>
    </location>
</feature>
<feature type="region of interest" description="Disordered" evidence="1">
    <location>
        <begin position="1"/>
        <end position="28"/>
    </location>
</feature>
<organism evidence="2 3">
    <name type="scientific">Panicum miliaceum</name>
    <name type="common">Proso millet</name>
    <name type="synonym">Broomcorn millet</name>
    <dbReference type="NCBI Taxonomy" id="4540"/>
    <lineage>
        <taxon>Eukaryota</taxon>
        <taxon>Viridiplantae</taxon>
        <taxon>Streptophyta</taxon>
        <taxon>Embryophyta</taxon>
        <taxon>Tracheophyta</taxon>
        <taxon>Spermatophyta</taxon>
        <taxon>Magnoliopsida</taxon>
        <taxon>Liliopsida</taxon>
        <taxon>Poales</taxon>
        <taxon>Poaceae</taxon>
        <taxon>PACMAD clade</taxon>
        <taxon>Panicoideae</taxon>
        <taxon>Panicodae</taxon>
        <taxon>Paniceae</taxon>
        <taxon>Panicinae</taxon>
        <taxon>Panicum</taxon>
        <taxon>Panicum sect. Panicum</taxon>
    </lineage>
</organism>
<evidence type="ECO:0000313" key="2">
    <source>
        <dbReference type="EMBL" id="RLM64957.1"/>
    </source>
</evidence>
<feature type="region of interest" description="Disordered" evidence="1">
    <location>
        <begin position="120"/>
        <end position="140"/>
    </location>
</feature>
<gene>
    <name evidence="2" type="ORF">C2845_PM16G24690</name>
</gene>
<dbReference type="AlphaFoldDB" id="A0A3L6PTM4"/>
<proteinExistence type="predicted"/>
<accession>A0A3L6PTM4</accession>
<feature type="compositionally biased region" description="Basic and acidic residues" evidence="1">
    <location>
        <begin position="83"/>
        <end position="92"/>
    </location>
</feature>
<dbReference type="EMBL" id="PQIB02000015">
    <property type="protein sequence ID" value="RLM64957.1"/>
    <property type="molecule type" value="Genomic_DNA"/>
</dbReference>
<name>A0A3L6PTM4_PANMI</name>
<evidence type="ECO:0000313" key="3">
    <source>
        <dbReference type="Proteomes" id="UP000275267"/>
    </source>
</evidence>
<dbReference type="Proteomes" id="UP000275267">
    <property type="component" value="Unassembled WGS sequence"/>
</dbReference>
<reference evidence="3" key="1">
    <citation type="journal article" date="2019" name="Nat. Commun.">
        <title>The genome of broomcorn millet.</title>
        <authorList>
            <person name="Zou C."/>
            <person name="Miki D."/>
            <person name="Li D."/>
            <person name="Tang Q."/>
            <person name="Xiao L."/>
            <person name="Rajput S."/>
            <person name="Deng P."/>
            <person name="Jia W."/>
            <person name="Huang R."/>
            <person name="Zhang M."/>
            <person name="Sun Y."/>
            <person name="Hu J."/>
            <person name="Fu X."/>
            <person name="Schnable P.S."/>
            <person name="Li F."/>
            <person name="Zhang H."/>
            <person name="Feng B."/>
            <person name="Zhu X."/>
            <person name="Liu R."/>
            <person name="Schnable J.C."/>
            <person name="Zhu J.-K."/>
            <person name="Zhang H."/>
        </authorList>
    </citation>
    <scope>NUCLEOTIDE SEQUENCE [LARGE SCALE GENOMIC DNA]</scope>
</reference>
<feature type="compositionally biased region" description="Gly residues" evidence="1">
    <location>
        <begin position="13"/>
        <end position="26"/>
    </location>
</feature>
<feature type="compositionally biased region" description="Low complexity" evidence="1">
    <location>
        <begin position="1"/>
        <end position="12"/>
    </location>
</feature>
<protein>
    <submittedName>
        <fullName evidence="2">Uncharacterized protein</fullName>
    </submittedName>
</protein>
<comment type="caution">
    <text evidence="2">The sequence shown here is derived from an EMBL/GenBank/DDBJ whole genome shotgun (WGS) entry which is preliminary data.</text>
</comment>
<keyword evidence="3" id="KW-1185">Reference proteome</keyword>
<evidence type="ECO:0000256" key="1">
    <source>
        <dbReference type="SAM" id="MobiDB-lite"/>
    </source>
</evidence>
<feature type="region of interest" description="Disordered" evidence="1">
    <location>
        <begin position="47"/>
        <end position="107"/>
    </location>
</feature>